<evidence type="ECO:0000256" key="2">
    <source>
        <dbReference type="ARBA" id="ARBA00022670"/>
    </source>
</evidence>
<dbReference type="GO" id="GO:0006508">
    <property type="term" value="P:proteolysis"/>
    <property type="evidence" value="ECO:0007669"/>
    <property type="project" value="UniProtKB-KW"/>
</dbReference>
<gene>
    <name evidence="7" type="ORF">CHS0354_034973</name>
</gene>
<evidence type="ECO:0000256" key="1">
    <source>
        <dbReference type="ARBA" id="ARBA00011079"/>
    </source>
</evidence>
<dbReference type="GO" id="GO:0070008">
    <property type="term" value="F:serine-type exopeptidase activity"/>
    <property type="evidence" value="ECO:0007669"/>
    <property type="project" value="InterPro"/>
</dbReference>
<keyword evidence="5" id="KW-0325">Glycoprotein</keyword>
<reference evidence="7" key="3">
    <citation type="submission" date="2023-05" db="EMBL/GenBank/DDBJ databases">
        <authorList>
            <person name="Smith C.H."/>
        </authorList>
    </citation>
    <scope>NUCLEOTIDE SEQUENCE</scope>
    <source>
        <strain evidence="7">CHS0354</strain>
        <tissue evidence="7">Mantle</tissue>
    </source>
</reference>
<proteinExistence type="inferred from homology"/>
<evidence type="ECO:0000313" key="8">
    <source>
        <dbReference type="Proteomes" id="UP001195483"/>
    </source>
</evidence>
<evidence type="ECO:0000256" key="3">
    <source>
        <dbReference type="ARBA" id="ARBA00022729"/>
    </source>
</evidence>
<comment type="similarity">
    <text evidence="1">Belongs to the peptidase S28 family.</text>
</comment>
<name>A0AAE0VTZ8_9BIVA</name>
<reference evidence="7" key="1">
    <citation type="journal article" date="2021" name="Genome Biol. Evol.">
        <title>A High-Quality Reference Genome for a Parasitic Bivalve with Doubly Uniparental Inheritance (Bivalvia: Unionida).</title>
        <authorList>
            <person name="Smith C.H."/>
        </authorList>
    </citation>
    <scope>NUCLEOTIDE SEQUENCE</scope>
    <source>
        <strain evidence="7">CHS0354</strain>
    </source>
</reference>
<evidence type="ECO:0000256" key="6">
    <source>
        <dbReference type="SAM" id="SignalP"/>
    </source>
</evidence>
<keyword evidence="4" id="KW-0378">Hydrolase</keyword>
<accession>A0AAE0VTZ8</accession>
<keyword evidence="8" id="KW-1185">Reference proteome</keyword>
<organism evidence="7 8">
    <name type="scientific">Potamilus streckersoni</name>
    <dbReference type="NCBI Taxonomy" id="2493646"/>
    <lineage>
        <taxon>Eukaryota</taxon>
        <taxon>Metazoa</taxon>
        <taxon>Spiralia</taxon>
        <taxon>Lophotrochozoa</taxon>
        <taxon>Mollusca</taxon>
        <taxon>Bivalvia</taxon>
        <taxon>Autobranchia</taxon>
        <taxon>Heteroconchia</taxon>
        <taxon>Palaeoheterodonta</taxon>
        <taxon>Unionida</taxon>
        <taxon>Unionoidea</taxon>
        <taxon>Unionidae</taxon>
        <taxon>Ambleminae</taxon>
        <taxon>Lampsilini</taxon>
        <taxon>Potamilus</taxon>
    </lineage>
</organism>
<dbReference type="GO" id="GO:0008239">
    <property type="term" value="F:dipeptidyl-peptidase activity"/>
    <property type="evidence" value="ECO:0007669"/>
    <property type="project" value="TreeGrafter"/>
</dbReference>
<dbReference type="Gene3D" id="3.40.50.1820">
    <property type="entry name" value="alpha/beta hydrolase"/>
    <property type="match status" value="1"/>
</dbReference>
<reference evidence="7" key="2">
    <citation type="journal article" date="2021" name="Genome Biol. Evol.">
        <title>Developing a high-quality reference genome for a parasitic bivalve with doubly uniparental inheritance (Bivalvia: Unionida).</title>
        <authorList>
            <person name="Smith C.H."/>
        </authorList>
    </citation>
    <scope>NUCLEOTIDE SEQUENCE</scope>
    <source>
        <strain evidence="7">CHS0354</strain>
        <tissue evidence="7">Mantle</tissue>
    </source>
</reference>
<dbReference type="PANTHER" id="PTHR11010">
    <property type="entry name" value="PROTEASE S28 PRO-X CARBOXYPEPTIDASE-RELATED"/>
    <property type="match status" value="1"/>
</dbReference>
<evidence type="ECO:0000256" key="5">
    <source>
        <dbReference type="ARBA" id="ARBA00023180"/>
    </source>
</evidence>
<dbReference type="Pfam" id="PF05577">
    <property type="entry name" value="Peptidase_S28"/>
    <property type="match status" value="1"/>
</dbReference>
<evidence type="ECO:0000256" key="4">
    <source>
        <dbReference type="ARBA" id="ARBA00022801"/>
    </source>
</evidence>
<feature type="chain" id="PRO_5042249227" evidence="6">
    <location>
        <begin position="24"/>
        <end position="138"/>
    </location>
</feature>
<feature type="signal peptide" evidence="6">
    <location>
        <begin position="1"/>
        <end position="23"/>
    </location>
</feature>
<evidence type="ECO:0000313" key="7">
    <source>
        <dbReference type="EMBL" id="KAK3589951.1"/>
    </source>
</evidence>
<comment type="caution">
    <text evidence="7">The sequence shown here is derived from an EMBL/GenBank/DDBJ whole genome shotgun (WGS) entry which is preliminary data.</text>
</comment>
<protein>
    <submittedName>
        <fullName evidence="7">Uncharacterized protein</fullName>
    </submittedName>
</protein>
<dbReference type="AlphaFoldDB" id="A0AAE0VTZ8"/>
<keyword evidence="2" id="KW-0645">Protease</keyword>
<keyword evidence="3 6" id="KW-0732">Signal</keyword>
<dbReference type="InterPro" id="IPR029058">
    <property type="entry name" value="AB_hydrolase_fold"/>
</dbReference>
<dbReference type="Proteomes" id="UP001195483">
    <property type="component" value="Unassembled WGS sequence"/>
</dbReference>
<dbReference type="PANTHER" id="PTHR11010:SF117">
    <property type="entry name" value="SERINE PROTEASE 16"/>
    <property type="match status" value="1"/>
</dbReference>
<dbReference type="EMBL" id="JAEAOA010002053">
    <property type="protein sequence ID" value="KAK3589951.1"/>
    <property type="molecule type" value="Genomic_DNA"/>
</dbReference>
<sequence>MATRQCFVISVLLVVLSPPGIQCWIPIILRGRPTGGMVGPPQPNGPRISSVPVELWFDFQILDHFNAIDQRRWSQRYFVNGEVYQPGGPIFLMLSGEAEADPAWLQYGAWIEYAKTHHAFLILLEHRFYGKSQPLGWV</sequence>
<dbReference type="InterPro" id="IPR008758">
    <property type="entry name" value="Peptidase_S28"/>
</dbReference>